<evidence type="ECO:0000313" key="4">
    <source>
        <dbReference type="Proteomes" id="UP001180487"/>
    </source>
</evidence>
<keyword evidence="2" id="KW-0732">Signal</keyword>
<feature type="signal peptide" evidence="2">
    <location>
        <begin position="1"/>
        <end position="21"/>
    </location>
</feature>
<organism evidence="3 4">
    <name type="scientific">Rhodoferax ferrireducens</name>
    <dbReference type="NCBI Taxonomy" id="192843"/>
    <lineage>
        <taxon>Bacteria</taxon>
        <taxon>Pseudomonadati</taxon>
        <taxon>Pseudomonadota</taxon>
        <taxon>Betaproteobacteria</taxon>
        <taxon>Burkholderiales</taxon>
        <taxon>Comamonadaceae</taxon>
        <taxon>Rhodoferax</taxon>
    </lineage>
</organism>
<accession>A0ABU2CCP4</accession>
<keyword evidence="4" id="KW-1185">Reference proteome</keyword>
<gene>
    <name evidence="3" type="ORF">J2X19_003801</name>
</gene>
<feature type="compositionally biased region" description="Polar residues" evidence="1">
    <location>
        <begin position="330"/>
        <end position="339"/>
    </location>
</feature>
<evidence type="ECO:0000313" key="3">
    <source>
        <dbReference type="EMBL" id="MDR7379107.1"/>
    </source>
</evidence>
<dbReference type="Proteomes" id="UP001180487">
    <property type="component" value="Unassembled WGS sequence"/>
</dbReference>
<evidence type="ECO:0000256" key="2">
    <source>
        <dbReference type="SAM" id="SignalP"/>
    </source>
</evidence>
<feature type="region of interest" description="Disordered" evidence="1">
    <location>
        <begin position="329"/>
        <end position="349"/>
    </location>
</feature>
<dbReference type="EMBL" id="JAVDXT010000004">
    <property type="protein sequence ID" value="MDR7379107.1"/>
    <property type="molecule type" value="Genomic_DNA"/>
</dbReference>
<sequence length="384" mass="43062">MHFPSLTALCAALLCASAAYAVQDCELNGQSVNPDNGSTTAGKTGIMRCKDRDTGQLTREEELQNGRSIGLDRFYQNGKLLRERHVNERGNNHGLVREFAPDGTVLRESTYDNGSEVGLVRRNHPTGALQRATYYGTGNQGELAYAELTPRGQLRALRCGDKPLLAPLVDDAKLCGFAGGPASVDMFNDAGVQQMRARYANGQRQRLEELYPSGKPARVEETKDGSRSERRFAEDGTLRRETLWQLDGKTSSKTLEREFSERGSLVREQKWAERRAVSDASFYLNGQPKSRMQYSRDGNTDYVDETDFYDSGKPSRTGRYAQADRYNRTPVGTHQSFNPQGRLVGESIYDSRGRISRERDWDDDGKLLHDDEVFEDGSRKAYAK</sequence>
<dbReference type="Gene3D" id="3.90.930.1">
    <property type="match status" value="2"/>
</dbReference>
<dbReference type="Pfam" id="PF07661">
    <property type="entry name" value="MORN_2"/>
    <property type="match status" value="1"/>
</dbReference>
<reference evidence="3 4" key="1">
    <citation type="submission" date="2023-07" db="EMBL/GenBank/DDBJ databases">
        <title>Sorghum-associated microbial communities from plants grown in Nebraska, USA.</title>
        <authorList>
            <person name="Schachtman D."/>
        </authorList>
    </citation>
    <scope>NUCLEOTIDE SEQUENCE [LARGE SCALE GENOMIC DNA]</scope>
    <source>
        <strain evidence="3 4">BE313</strain>
    </source>
</reference>
<feature type="chain" id="PRO_5045135159" evidence="2">
    <location>
        <begin position="22"/>
        <end position="384"/>
    </location>
</feature>
<proteinExistence type="predicted"/>
<comment type="caution">
    <text evidence="3">The sequence shown here is derived from an EMBL/GenBank/DDBJ whole genome shotgun (WGS) entry which is preliminary data.</text>
</comment>
<dbReference type="SUPFAM" id="SSF82185">
    <property type="entry name" value="Histone H3 K4-specific methyltransferase SET7/9 N-terminal domain"/>
    <property type="match status" value="1"/>
</dbReference>
<dbReference type="InterPro" id="IPR011652">
    <property type="entry name" value="MORN_2"/>
</dbReference>
<name>A0ABU2CCP4_9BURK</name>
<evidence type="ECO:0000256" key="1">
    <source>
        <dbReference type="SAM" id="MobiDB-lite"/>
    </source>
</evidence>
<dbReference type="RefSeq" id="WP_310375510.1">
    <property type="nucleotide sequence ID" value="NZ_JAVDXT010000004.1"/>
</dbReference>
<protein>
    <submittedName>
        <fullName evidence="3">Antitoxin component YwqK of YwqJK toxin-antitoxin module</fullName>
    </submittedName>
</protein>